<dbReference type="PANTHER" id="PTHR20857">
    <property type="entry name" value="THIAMINE-PHOSPHATE PYROPHOSPHORYLASE"/>
    <property type="match status" value="1"/>
</dbReference>
<dbReference type="GeneID" id="78315681"/>
<evidence type="ECO:0000256" key="9">
    <source>
        <dbReference type="ARBA" id="ARBA00047883"/>
    </source>
</evidence>
<comment type="cofactor">
    <cofactor evidence="10">
        <name>Mg(2+)</name>
        <dbReference type="ChEBI" id="CHEBI:18420"/>
    </cofactor>
    <text evidence="10">Binds 1 Mg(2+) ion per subunit.</text>
</comment>
<feature type="binding site" evidence="10">
    <location>
        <position position="214"/>
    </location>
    <ligand>
        <name>4-amino-2-methyl-5-(diphosphooxymethyl)pyrimidine</name>
        <dbReference type="ChEBI" id="CHEBI:57841"/>
    </ligand>
</feature>
<keyword evidence="3 10" id="KW-0808">Transferase</keyword>
<organism evidence="15 16">
    <name type="scientific">Treponema porcinum</name>
    <dbReference type="NCBI Taxonomy" id="261392"/>
    <lineage>
        <taxon>Bacteria</taxon>
        <taxon>Pseudomonadati</taxon>
        <taxon>Spirochaetota</taxon>
        <taxon>Spirochaetia</taxon>
        <taxon>Spirochaetales</taxon>
        <taxon>Treponemataceae</taxon>
        <taxon>Treponema</taxon>
    </lineage>
</organism>
<evidence type="ECO:0000256" key="12">
    <source>
        <dbReference type="RuleBase" id="RU004253"/>
    </source>
</evidence>
<comment type="similarity">
    <text evidence="10 11">Belongs to the thiamine-phosphate synthase family.</text>
</comment>
<dbReference type="SUPFAM" id="SSF51391">
    <property type="entry name" value="Thiamin phosphate synthase"/>
    <property type="match status" value="1"/>
</dbReference>
<accession>A0A1T4JIX2</accession>
<dbReference type="FunFam" id="3.20.20.70:FF:000096">
    <property type="entry name" value="Thiamine-phosphate synthase"/>
    <property type="match status" value="1"/>
</dbReference>
<dbReference type="PANTHER" id="PTHR20857:SF15">
    <property type="entry name" value="THIAMINE-PHOSPHATE SYNTHASE"/>
    <property type="match status" value="1"/>
</dbReference>
<evidence type="ECO:0000313" key="15">
    <source>
        <dbReference type="EMBL" id="SJZ30068.1"/>
    </source>
</evidence>
<evidence type="ECO:0000313" key="16">
    <source>
        <dbReference type="Proteomes" id="UP000190423"/>
    </source>
</evidence>
<keyword evidence="16" id="KW-1185">Reference proteome</keyword>
<dbReference type="Pfam" id="PF01910">
    <property type="entry name" value="Thiamine_BP"/>
    <property type="match status" value="1"/>
</dbReference>
<feature type="binding site" evidence="10">
    <location>
        <begin position="143"/>
        <end position="147"/>
    </location>
    <ligand>
        <name>4-amino-2-methyl-5-(diphosphooxymethyl)pyrimidine</name>
        <dbReference type="ChEBI" id="CHEBI:57841"/>
    </ligand>
</feature>
<dbReference type="STRING" id="261392.SAMN02745149_00361"/>
<dbReference type="GO" id="GO:0009228">
    <property type="term" value="P:thiamine biosynthetic process"/>
    <property type="evidence" value="ECO:0007669"/>
    <property type="project" value="UniProtKB-KW"/>
</dbReference>
<evidence type="ECO:0000256" key="11">
    <source>
        <dbReference type="RuleBase" id="RU003826"/>
    </source>
</evidence>
<keyword evidence="6 10" id="KW-0784">Thiamine biosynthesis</keyword>
<dbReference type="InterPro" id="IPR029756">
    <property type="entry name" value="MTH1187/YkoF-like"/>
</dbReference>
<feature type="binding site" evidence="10">
    <location>
        <position position="195"/>
    </location>
    <ligand>
        <name>Mg(2+)</name>
        <dbReference type="ChEBI" id="CHEBI:18420"/>
    </ligand>
</feature>
<dbReference type="GO" id="GO:0005737">
    <property type="term" value="C:cytoplasm"/>
    <property type="evidence" value="ECO:0007669"/>
    <property type="project" value="TreeGrafter"/>
</dbReference>
<evidence type="ECO:0000259" key="14">
    <source>
        <dbReference type="Pfam" id="PF02581"/>
    </source>
</evidence>
<feature type="binding site" evidence="10">
    <location>
        <position position="243"/>
    </location>
    <ligand>
        <name>4-amino-2-methyl-5-(diphosphooxymethyl)pyrimidine</name>
        <dbReference type="ChEBI" id="CHEBI:57841"/>
    </ligand>
</feature>
<comment type="catalytic activity">
    <reaction evidence="8 10 11">
        <text>2-(2-carboxy-4-methylthiazol-5-yl)ethyl phosphate + 4-amino-2-methyl-5-(diphosphooxymethyl)pyrimidine + 2 H(+) = thiamine phosphate + CO2 + diphosphate</text>
        <dbReference type="Rhea" id="RHEA:47848"/>
        <dbReference type="ChEBI" id="CHEBI:15378"/>
        <dbReference type="ChEBI" id="CHEBI:16526"/>
        <dbReference type="ChEBI" id="CHEBI:33019"/>
        <dbReference type="ChEBI" id="CHEBI:37575"/>
        <dbReference type="ChEBI" id="CHEBI:57841"/>
        <dbReference type="ChEBI" id="CHEBI:62890"/>
        <dbReference type="EC" id="2.5.1.3"/>
    </reaction>
</comment>
<feature type="binding site" evidence="10">
    <location>
        <position position="175"/>
    </location>
    <ligand>
        <name>4-amino-2-methyl-5-(diphosphooxymethyl)pyrimidine</name>
        <dbReference type="ChEBI" id="CHEBI:57841"/>
    </ligand>
</feature>
<dbReference type="GO" id="GO:0000287">
    <property type="term" value="F:magnesium ion binding"/>
    <property type="evidence" value="ECO:0007669"/>
    <property type="project" value="UniProtKB-UniRule"/>
</dbReference>
<gene>
    <name evidence="10" type="primary">thiE</name>
    <name evidence="15" type="ORF">SAMN02745149_00361</name>
</gene>
<sequence>MNTLIAFSVAPFGAGEELSDAVAEVVQIIRNSGLKNRTYSMFTEIEGEWDDVMRVVKDATFVLAQKGLRTELVLKADIRPGYTNTMDGKLERLESSIKKNKKSGRCAQKDLTLYAITDRHWLNGQTLKSQVEKALKGGATMIQIREKDLNEKDFLLEAEELLALCRSYNVPFIVNDNVELAVKIEADGVHVGQSDMNARDVRALIGNDKILGVSTQTVEQALFAQECGADYLGVGAVFPTGSKDDAEVLDRKTLMDICKAVSIPVVAIGGITKDNVRELKGTGIAGISVISAIFAQKDIQNATAELLKRTEEIL</sequence>
<comment type="function">
    <text evidence="1 10">Condenses 4-methyl-5-(beta-hydroxyethyl)thiazole monophosphate (THZ-P) and 2-methyl-4-amino-5-hydroxymethyl pyrimidine pyrophosphate (HMP-PP) to form thiamine monophosphate (TMP).</text>
</comment>
<dbReference type="Gene3D" id="3.20.20.70">
    <property type="entry name" value="Aldolase class I"/>
    <property type="match status" value="1"/>
</dbReference>
<dbReference type="AlphaFoldDB" id="A0A1T4JIX2"/>
<keyword evidence="5 10" id="KW-0460">Magnesium</keyword>
<feature type="domain" description="Thiamine-binding protein" evidence="13">
    <location>
        <begin position="6"/>
        <end position="93"/>
    </location>
</feature>
<dbReference type="GO" id="GO:0009229">
    <property type="term" value="P:thiamine diphosphate biosynthetic process"/>
    <property type="evidence" value="ECO:0007669"/>
    <property type="project" value="UniProtKB-UniRule"/>
</dbReference>
<feature type="binding site" evidence="10">
    <location>
        <begin position="240"/>
        <end position="242"/>
    </location>
    <ligand>
        <name>2-[(2R,5Z)-2-carboxy-4-methylthiazol-5(2H)-ylidene]ethyl phosphate</name>
        <dbReference type="ChEBI" id="CHEBI:62899"/>
    </ligand>
</feature>
<dbReference type="EC" id="2.5.1.3" evidence="10"/>
<evidence type="ECO:0000256" key="10">
    <source>
        <dbReference type="HAMAP-Rule" id="MF_00097"/>
    </source>
</evidence>
<name>A0A1T4JIX2_TREPO</name>
<evidence type="ECO:0000256" key="3">
    <source>
        <dbReference type="ARBA" id="ARBA00022679"/>
    </source>
</evidence>
<evidence type="ECO:0000256" key="4">
    <source>
        <dbReference type="ARBA" id="ARBA00022723"/>
    </source>
</evidence>
<dbReference type="OrthoDB" id="9812206at2"/>
<dbReference type="InterPro" id="IPR022998">
    <property type="entry name" value="ThiamineP_synth_TenI"/>
</dbReference>
<dbReference type="UniPathway" id="UPA00060">
    <property type="reaction ID" value="UER00141"/>
</dbReference>
<dbReference type="CDD" id="cd00564">
    <property type="entry name" value="TMP_TenI"/>
    <property type="match status" value="1"/>
</dbReference>
<keyword evidence="4 10" id="KW-0479">Metal-binding</keyword>
<comment type="catalytic activity">
    <reaction evidence="9 10 11">
        <text>2-[(2R,5Z)-2-carboxy-4-methylthiazol-5(2H)-ylidene]ethyl phosphate + 4-amino-2-methyl-5-(diphosphooxymethyl)pyrimidine + 2 H(+) = thiamine phosphate + CO2 + diphosphate</text>
        <dbReference type="Rhea" id="RHEA:47844"/>
        <dbReference type="ChEBI" id="CHEBI:15378"/>
        <dbReference type="ChEBI" id="CHEBI:16526"/>
        <dbReference type="ChEBI" id="CHEBI:33019"/>
        <dbReference type="ChEBI" id="CHEBI:37575"/>
        <dbReference type="ChEBI" id="CHEBI:57841"/>
        <dbReference type="ChEBI" id="CHEBI:62899"/>
        <dbReference type="EC" id="2.5.1.3"/>
    </reaction>
</comment>
<protein>
    <recommendedName>
        <fullName evidence="10">Thiamine-phosphate synthase</fullName>
        <shortName evidence="10">TP synthase</shortName>
        <shortName evidence="10">TPS</shortName>
        <ecNumber evidence="10">2.5.1.3</ecNumber>
    </recommendedName>
    <alternativeName>
        <fullName evidence="10">Thiamine-phosphate pyrophosphorylase</fullName>
        <shortName evidence="10">TMP pyrophosphorylase</shortName>
        <shortName evidence="10">TMP-PPase</shortName>
    </alternativeName>
</protein>
<evidence type="ECO:0000259" key="13">
    <source>
        <dbReference type="Pfam" id="PF01910"/>
    </source>
</evidence>
<evidence type="ECO:0000256" key="8">
    <source>
        <dbReference type="ARBA" id="ARBA00047851"/>
    </source>
</evidence>
<dbReference type="Gene3D" id="3.30.70.930">
    <property type="match status" value="1"/>
</dbReference>
<dbReference type="InterPro" id="IPR002767">
    <property type="entry name" value="Thiamine_BP"/>
</dbReference>
<dbReference type="InterPro" id="IPR034291">
    <property type="entry name" value="TMP_synthase"/>
</dbReference>
<proteinExistence type="inferred from homology"/>
<dbReference type="HAMAP" id="MF_00097">
    <property type="entry name" value="TMP_synthase"/>
    <property type="match status" value="1"/>
</dbReference>
<evidence type="ECO:0000256" key="2">
    <source>
        <dbReference type="ARBA" id="ARBA00005165"/>
    </source>
</evidence>
<evidence type="ECO:0000256" key="5">
    <source>
        <dbReference type="ARBA" id="ARBA00022842"/>
    </source>
</evidence>
<dbReference type="Proteomes" id="UP000190423">
    <property type="component" value="Unassembled WGS sequence"/>
</dbReference>
<dbReference type="Pfam" id="PF02581">
    <property type="entry name" value="TMP-TENI"/>
    <property type="match status" value="1"/>
</dbReference>
<feature type="binding site" evidence="10">
    <location>
        <position position="270"/>
    </location>
    <ligand>
        <name>2-[(2R,5Z)-2-carboxy-4-methylthiazol-5(2H)-ylidene]ethyl phosphate</name>
        <dbReference type="ChEBI" id="CHEBI:62899"/>
    </ligand>
</feature>
<dbReference type="InterPro" id="IPR036206">
    <property type="entry name" value="ThiamineP_synth_sf"/>
</dbReference>
<dbReference type="SUPFAM" id="SSF89957">
    <property type="entry name" value="MTH1187/YkoF-like"/>
    <property type="match status" value="1"/>
</dbReference>
<comment type="pathway">
    <text evidence="2 10 12">Cofactor biosynthesis; thiamine diphosphate biosynthesis; thiamine phosphate from 4-amino-2-methyl-5-diphosphomethylpyrimidine and 4-methyl-5-(2-phosphoethyl)-thiazole: step 1/1.</text>
</comment>
<dbReference type="EMBL" id="FUWG01000003">
    <property type="protein sequence ID" value="SJZ30068.1"/>
    <property type="molecule type" value="Genomic_DNA"/>
</dbReference>
<comment type="catalytic activity">
    <reaction evidence="7 10 11">
        <text>4-methyl-5-(2-phosphooxyethyl)-thiazole + 4-amino-2-methyl-5-(diphosphooxymethyl)pyrimidine + H(+) = thiamine phosphate + diphosphate</text>
        <dbReference type="Rhea" id="RHEA:22328"/>
        <dbReference type="ChEBI" id="CHEBI:15378"/>
        <dbReference type="ChEBI" id="CHEBI:33019"/>
        <dbReference type="ChEBI" id="CHEBI:37575"/>
        <dbReference type="ChEBI" id="CHEBI:57841"/>
        <dbReference type="ChEBI" id="CHEBI:58296"/>
        <dbReference type="EC" id="2.5.1.3"/>
    </reaction>
</comment>
<feature type="binding site" evidence="10">
    <location>
        <position position="176"/>
    </location>
    <ligand>
        <name>Mg(2+)</name>
        <dbReference type="ChEBI" id="CHEBI:18420"/>
    </ligand>
</feature>
<dbReference type="GO" id="GO:0004789">
    <property type="term" value="F:thiamine-phosphate diphosphorylase activity"/>
    <property type="evidence" value="ECO:0007669"/>
    <property type="project" value="UniProtKB-UniRule"/>
</dbReference>
<evidence type="ECO:0000256" key="7">
    <source>
        <dbReference type="ARBA" id="ARBA00047334"/>
    </source>
</evidence>
<evidence type="ECO:0000256" key="1">
    <source>
        <dbReference type="ARBA" id="ARBA00003814"/>
    </source>
</evidence>
<dbReference type="NCBIfam" id="TIGR00693">
    <property type="entry name" value="thiE"/>
    <property type="match status" value="1"/>
</dbReference>
<dbReference type="InterPro" id="IPR013785">
    <property type="entry name" value="Aldolase_TIM"/>
</dbReference>
<feature type="binding site" evidence="10">
    <location>
        <begin position="290"/>
        <end position="291"/>
    </location>
    <ligand>
        <name>2-[(2R,5Z)-2-carboxy-4-methylthiazol-5(2H)-ylidene]ethyl phosphate</name>
        <dbReference type="ChEBI" id="CHEBI:62899"/>
    </ligand>
</feature>
<reference evidence="15 16" key="1">
    <citation type="submission" date="2017-02" db="EMBL/GenBank/DDBJ databases">
        <authorList>
            <person name="Peterson S.W."/>
        </authorList>
    </citation>
    <scope>NUCLEOTIDE SEQUENCE [LARGE SCALE GENOMIC DNA]</scope>
    <source>
        <strain evidence="15 16">ATCC BAA-908</strain>
    </source>
</reference>
<dbReference type="RefSeq" id="WP_078932291.1">
    <property type="nucleotide sequence ID" value="NZ_FUWG01000003.1"/>
</dbReference>
<feature type="domain" description="Thiamine phosphate synthase/TenI" evidence="14">
    <location>
        <begin position="113"/>
        <end position="293"/>
    </location>
</feature>
<evidence type="ECO:0000256" key="6">
    <source>
        <dbReference type="ARBA" id="ARBA00022977"/>
    </source>
</evidence>